<keyword evidence="2" id="KW-1185">Reference proteome</keyword>
<gene>
    <name evidence="1" type="ORF">Acor_74440</name>
</gene>
<comment type="caution">
    <text evidence="1">The sequence shown here is derived from an EMBL/GenBank/DDBJ whole genome shotgun (WGS) entry which is preliminary data.</text>
</comment>
<dbReference type="AlphaFoldDB" id="A0A5M3W962"/>
<accession>A0A5M3W962</accession>
<evidence type="ECO:0000313" key="1">
    <source>
        <dbReference type="EMBL" id="GES05376.1"/>
    </source>
</evidence>
<sequence>MSSQAKAVYGTCAGAADDAEFDHAGGFFDDCFKGRAAVERDAVAFAEEAEDAGGRVEALAVEPDLDVGGFGGFAIHAVGGPGAR</sequence>
<organism evidence="1 2">
    <name type="scientific">Acrocarpospora corrugata</name>
    <dbReference type="NCBI Taxonomy" id="35763"/>
    <lineage>
        <taxon>Bacteria</taxon>
        <taxon>Bacillati</taxon>
        <taxon>Actinomycetota</taxon>
        <taxon>Actinomycetes</taxon>
        <taxon>Streptosporangiales</taxon>
        <taxon>Streptosporangiaceae</taxon>
        <taxon>Acrocarpospora</taxon>
    </lineage>
</organism>
<protein>
    <submittedName>
        <fullName evidence="1">Uncharacterized protein</fullName>
    </submittedName>
</protein>
<dbReference type="RefSeq" id="WP_155341384.1">
    <property type="nucleotide sequence ID" value="NZ_BAAABN010000014.1"/>
</dbReference>
<proteinExistence type="predicted"/>
<dbReference type="Proteomes" id="UP000334990">
    <property type="component" value="Unassembled WGS sequence"/>
</dbReference>
<evidence type="ECO:0000313" key="2">
    <source>
        <dbReference type="Proteomes" id="UP000334990"/>
    </source>
</evidence>
<name>A0A5M3W962_9ACTN</name>
<reference evidence="1 2" key="1">
    <citation type="submission" date="2019-10" db="EMBL/GenBank/DDBJ databases">
        <title>Whole genome shotgun sequence of Acrocarpospora corrugata NBRC 13972.</title>
        <authorList>
            <person name="Ichikawa N."/>
            <person name="Kimura A."/>
            <person name="Kitahashi Y."/>
            <person name="Komaki H."/>
            <person name="Oguchi A."/>
        </authorList>
    </citation>
    <scope>NUCLEOTIDE SEQUENCE [LARGE SCALE GENOMIC DNA]</scope>
    <source>
        <strain evidence="1 2">NBRC 13972</strain>
    </source>
</reference>
<dbReference type="EMBL" id="BLAD01000098">
    <property type="protein sequence ID" value="GES05376.1"/>
    <property type="molecule type" value="Genomic_DNA"/>
</dbReference>